<sequence>MDREERLEIADRLARRMERLEEFVQTATVLLALIPTAYGVLTWVYGAELWNDSPVYATALQTPGAPESWGTVFIGAGVVGIISGWRGHRRCVMVTCGLIALLMAMFMAMFVTEFVQHVDQEGALAPAMIYAVISMLFLARARLAWASLRDY</sequence>
<evidence type="ECO:0000313" key="2">
    <source>
        <dbReference type="EMBL" id="AYP70005.1"/>
    </source>
</evidence>
<feature type="transmembrane region" description="Helical" evidence="1">
    <location>
        <begin position="23"/>
        <end position="46"/>
    </location>
</feature>
<proteinExistence type="predicted"/>
<evidence type="ECO:0000256" key="1">
    <source>
        <dbReference type="SAM" id="Phobius"/>
    </source>
</evidence>
<keyword evidence="1" id="KW-0812">Transmembrane</keyword>
<evidence type="ECO:0000313" key="3">
    <source>
        <dbReference type="Proteomes" id="UP000292006"/>
    </source>
</evidence>
<keyword evidence="1" id="KW-0472">Membrane</keyword>
<dbReference type="EMBL" id="MK059749">
    <property type="protein sequence ID" value="AYP70005.1"/>
    <property type="molecule type" value="Genomic_DNA"/>
</dbReference>
<feature type="transmembrane region" description="Helical" evidence="1">
    <location>
        <begin position="66"/>
        <end position="85"/>
    </location>
</feature>
<keyword evidence="1" id="KW-1133">Transmembrane helix</keyword>
<name>A0A455LLZ6_9CAUD</name>
<dbReference type="Proteomes" id="UP000292006">
    <property type="component" value="Segment"/>
</dbReference>
<keyword evidence="3" id="KW-1185">Reference proteome</keyword>
<reference evidence="2 3" key="1">
    <citation type="journal article" date="2019" name="PLoS ONE">
        <title>Mycobacteriophage CRB2 defines a new subcluster in mycobacteriophage classification.</title>
        <authorList>
            <person name="Suarez C.A."/>
            <person name="Franceschelli J.J."/>
            <person name="Morbidoni H.R."/>
        </authorList>
    </citation>
    <scope>NUCLEOTIDE SEQUENCE [LARGE SCALE GENOMIC DNA]</scope>
</reference>
<organism evidence="2 3">
    <name type="scientific">Mycobacterium phage CRB2</name>
    <dbReference type="NCBI Taxonomy" id="2483623"/>
    <lineage>
        <taxon>Viruses</taxon>
        <taxon>Duplodnaviria</taxon>
        <taxon>Heunggongvirae</taxon>
        <taxon>Uroviricota</taxon>
        <taxon>Caudoviricetes</taxon>
        <taxon>Bclasvirinae</taxon>
        <taxon>Quesadillavirus</taxon>
        <taxon>Quesadillavirus CRB2</taxon>
    </lineage>
</organism>
<feature type="transmembrane region" description="Helical" evidence="1">
    <location>
        <begin position="123"/>
        <end position="141"/>
    </location>
</feature>
<feature type="transmembrane region" description="Helical" evidence="1">
    <location>
        <begin position="92"/>
        <end position="111"/>
    </location>
</feature>
<accession>A0A455LLZ6</accession>
<protein>
    <submittedName>
        <fullName evidence="2">Uncharacterized protein</fullName>
    </submittedName>
</protein>
<gene>
    <name evidence="2" type="ORF">CRB2_19</name>
</gene>